<evidence type="ECO:0000259" key="3">
    <source>
        <dbReference type="Pfam" id="PF13556"/>
    </source>
</evidence>
<evidence type="ECO:0000313" key="6">
    <source>
        <dbReference type="Proteomes" id="UP000181899"/>
    </source>
</evidence>
<dbReference type="PANTHER" id="PTHR33744">
    <property type="entry name" value="CARBOHYDRATE DIACID REGULATOR"/>
    <property type="match status" value="1"/>
</dbReference>
<dbReference type="AlphaFoldDB" id="A0A1I5BE29"/>
<name>A0A1I5BE29_9CLOT</name>
<dbReference type="InterPro" id="IPR051448">
    <property type="entry name" value="CdaR-like_regulators"/>
</dbReference>
<dbReference type="InterPro" id="IPR042070">
    <property type="entry name" value="PucR_C-HTH_sf"/>
</dbReference>
<reference evidence="5 6" key="1">
    <citation type="submission" date="2016-10" db="EMBL/GenBank/DDBJ databases">
        <authorList>
            <person name="de Groot N.N."/>
        </authorList>
    </citation>
    <scope>NUCLEOTIDE SEQUENCE [LARGE SCALE GENOMIC DNA]</scope>
    <source>
        <strain evidence="5 6">ML2</strain>
    </source>
</reference>
<dbReference type="InterPro" id="IPR025736">
    <property type="entry name" value="PucR_C-HTH_dom"/>
</dbReference>
<sequence length="562" mass="65180">MLTVRQLLKLPALRDLKLVSGEEGLDHVISSVNIMDNPDALDWFSPGEMLVTSGYFFKDSEERQKEVMKQLKNLNCPALCIKPKRYFGTVPNCILELGNKYKMPIIEIPYGMSFAKISTFVLAETSENYDVINKKSLEIHEEFLRISLHSGGLKKICQSLSSMIGNSVILMDKYWNVLLWEVQEKDPHPVTEFLPLEMSKSFVDDEFIRTLPMDFESLQKPLVRSTTLHDVEIPFVLMPVSIGVQHHGYILVWNTLKELQDIDFIALENAAMSFALERIRNNELERTKNRIRRDFFDELLSGQIKDVENLTYLCEVHGLNPSLSYTPMILSVSLESEYSMENLIERKREEDEKVKETLRFIDDYAIQKDYVLHAFSQNTQIILLLGKKTKEDHSISLMKSLGEELLTDAEISIKNVSLSMGIGKTAKNLLDLHKSFREAKEALRLLKKSPTEKKISHFEDFIVHHFLEENIDPTEMRQFFQHTLGPIHEYDEKYKSELLPTLESWIAHHFNVAETARALFAHRNTILYRMDRISTILQSDLKDSDEILKYQLALKIYRLLDL</sequence>
<dbReference type="PANTHER" id="PTHR33744:SF1">
    <property type="entry name" value="DNA-BINDING TRANSCRIPTIONAL ACTIVATOR ADER"/>
    <property type="match status" value="1"/>
</dbReference>
<dbReference type="Pfam" id="PF17853">
    <property type="entry name" value="GGDEF_2"/>
    <property type="match status" value="1"/>
</dbReference>
<organism evidence="5 6">
    <name type="scientific">Proteiniclasticum ruminis</name>
    <dbReference type="NCBI Taxonomy" id="398199"/>
    <lineage>
        <taxon>Bacteria</taxon>
        <taxon>Bacillati</taxon>
        <taxon>Bacillota</taxon>
        <taxon>Clostridia</taxon>
        <taxon>Eubacteriales</taxon>
        <taxon>Clostridiaceae</taxon>
        <taxon>Proteiniclasticum</taxon>
    </lineage>
</organism>
<dbReference type="InterPro" id="IPR041522">
    <property type="entry name" value="CdaR_GGDEF"/>
</dbReference>
<feature type="domain" description="PucR C-terminal helix-turn-helix" evidence="3">
    <location>
        <begin position="498"/>
        <end position="556"/>
    </location>
</feature>
<protein>
    <submittedName>
        <fullName evidence="5">Purine catabolism regulatory protein</fullName>
    </submittedName>
</protein>
<dbReference type="Gene3D" id="1.10.10.2840">
    <property type="entry name" value="PucR C-terminal helix-turn-helix domain"/>
    <property type="match status" value="1"/>
</dbReference>
<dbReference type="EMBL" id="FOVK01000004">
    <property type="protein sequence ID" value="SFN72988.1"/>
    <property type="molecule type" value="Genomic_DNA"/>
</dbReference>
<keyword evidence="6" id="KW-1185">Reference proteome</keyword>
<dbReference type="Pfam" id="PF07905">
    <property type="entry name" value="PucR"/>
    <property type="match status" value="1"/>
</dbReference>
<dbReference type="RefSeq" id="WP_074911907.1">
    <property type="nucleotide sequence ID" value="NZ_FOVK01000004.1"/>
</dbReference>
<gene>
    <name evidence="5" type="ORF">SAMN04488695_104167</name>
</gene>
<evidence type="ECO:0000256" key="1">
    <source>
        <dbReference type="ARBA" id="ARBA00006754"/>
    </source>
</evidence>
<dbReference type="Pfam" id="PF13556">
    <property type="entry name" value="HTH_30"/>
    <property type="match status" value="1"/>
</dbReference>
<evidence type="ECO:0000259" key="4">
    <source>
        <dbReference type="Pfam" id="PF17853"/>
    </source>
</evidence>
<dbReference type="Proteomes" id="UP000181899">
    <property type="component" value="Unassembled WGS sequence"/>
</dbReference>
<dbReference type="InterPro" id="IPR029016">
    <property type="entry name" value="GAF-like_dom_sf"/>
</dbReference>
<evidence type="ECO:0000259" key="2">
    <source>
        <dbReference type="Pfam" id="PF07905"/>
    </source>
</evidence>
<proteinExistence type="inferred from homology"/>
<dbReference type="Gene3D" id="3.30.450.40">
    <property type="match status" value="1"/>
</dbReference>
<evidence type="ECO:0000313" key="5">
    <source>
        <dbReference type="EMBL" id="SFN72988.1"/>
    </source>
</evidence>
<comment type="similarity">
    <text evidence="1">Belongs to the CdaR family.</text>
</comment>
<feature type="domain" description="CdaR GGDEF-like" evidence="4">
    <location>
        <begin position="311"/>
        <end position="445"/>
    </location>
</feature>
<dbReference type="InterPro" id="IPR012914">
    <property type="entry name" value="PucR_dom"/>
</dbReference>
<dbReference type="InterPro" id="IPR028979">
    <property type="entry name" value="Ser_kin/Pase_Hpr-like_N_sf"/>
</dbReference>
<feature type="domain" description="Purine catabolism PurC-like" evidence="2">
    <location>
        <begin position="6"/>
        <end position="122"/>
    </location>
</feature>
<accession>A0A1I5BE29</accession>
<dbReference type="SUPFAM" id="SSF75138">
    <property type="entry name" value="HprK N-terminal domain-like"/>
    <property type="match status" value="1"/>
</dbReference>